<protein>
    <submittedName>
        <fullName evidence="1">Uncharacterized protein</fullName>
    </submittedName>
</protein>
<reference evidence="1 2" key="1">
    <citation type="submission" date="2020-05" db="EMBL/GenBank/DDBJ databases">
        <authorList>
            <person name="Li K."/>
        </authorList>
    </citation>
    <scope>NUCLEOTIDE SEQUENCE [LARGE SCALE GENOMIC DNA]</scope>
    <source>
        <strain evidence="2">jing01</strain>
    </source>
</reference>
<dbReference type="RefSeq" id="WP_171151286.1">
    <property type="nucleotide sequence ID" value="NZ_CP053189.1"/>
</dbReference>
<keyword evidence="2" id="KW-1185">Reference proteome</keyword>
<dbReference type="Proteomes" id="UP000502641">
    <property type="component" value="Chromosome"/>
</dbReference>
<proteinExistence type="predicted"/>
<sequence>MQFQTNPSIAVLFADATAALIRSRADTPQSREEQQAWHTLWVTFRDIENATLDVPDEAARLMMYVWGNRKVWRDEETRQWAIREYRPQWRAQFWPAPAMTLTYEPYPEPKRWTSDGGRLHWRADGDVVVTCSEHGEISRLLSTSLFDKEHPEYNGNSILARDNHLFFNHGIAQGHHKL</sequence>
<accession>A0A6M4PFB5</accession>
<evidence type="ECO:0000313" key="2">
    <source>
        <dbReference type="Proteomes" id="UP000502641"/>
    </source>
</evidence>
<organism evidence="1 2">
    <name type="scientific">Streptomyces argyrophylli</name>
    <dbReference type="NCBI Taxonomy" id="2726118"/>
    <lineage>
        <taxon>Bacteria</taxon>
        <taxon>Bacillati</taxon>
        <taxon>Actinomycetota</taxon>
        <taxon>Actinomycetes</taxon>
        <taxon>Kitasatosporales</taxon>
        <taxon>Streptomycetaceae</taxon>
        <taxon>Streptomyces</taxon>
    </lineage>
</organism>
<gene>
    <name evidence="1" type="ORF">HKX69_05940</name>
</gene>
<dbReference type="AlphaFoldDB" id="A0A6M4PFB5"/>
<evidence type="ECO:0000313" key="1">
    <source>
        <dbReference type="EMBL" id="QJS09114.1"/>
    </source>
</evidence>
<name>A0A6M4PFB5_9ACTN</name>
<dbReference type="KEGG" id="sarg:HKX69_05940"/>
<dbReference type="EMBL" id="CP053189">
    <property type="protein sequence ID" value="QJS09114.1"/>
    <property type="molecule type" value="Genomic_DNA"/>
</dbReference>